<comment type="similarity">
    <text evidence="1">Belongs to the C1D family.</text>
</comment>
<dbReference type="GO" id="GO:0000178">
    <property type="term" value="C:exosome (RNase complex)"/>
    <property type="evidence" value="ECO:0007669"/>
    <property type="project" value="TreeGrafter"/>
</dbReference>
<dbReference type="GO" id="GO:0000460">
    <property type="term" value="P:maturation of 5.8S rRNA"/>
    <property type="evidence" value="ECO:0007669"/>
    <property type="project" value="TreeGrafter"/>
</dbReference>
<comment type="subunit">
    <text evidence="1">Monomer and homodimer.</text>
</comment>
<keyword evidence="1" id="KW-0539">Nucleus</keyword>
<dbReference type="GO" id="GO:0010468">
    <property type="term" value="P:regulation of gene expression"/>
    <property type="evidence" value="ECO:0007669"/>
    <property type="project" value="TreeGrafter"/>
</dbReference>
<name>A0A5B8MW69_9CHLO</name>
<dbReference type="GO" id="GO:0005730">
    <property type="term" value="C:nucleolus"/>
    <property type="evidence" value="ECO:0007669"/>
    <property type="project" value="UniProtKB-SubCell"/>
</dbReference>
<keyword evidence="1" id="KW-0238">DNA-binding</keyword>
<dbReference type="GO" id="GO:0003677">
    <property type="term" value="F:DNA binding"/>
    <property type="evidence" value="ECO:0007669"/>
    <property type="project" value="UniProtKB-KW"/>
</dbReference>
<accession>A0A5B8MW69</accession>
<organism evidence="3 4">
    <name type="scientific">Chloropicon primus</name>
    <dbReference type="NCBI Taxonomy" id="1764295"/>
    <lineage>
        <taxon>Eukaryota</taxon>
        <taxon>Viridiplantae</taxon>
        <taxon>Chlorophyta</taxon>
        <taxon>Chloropicophyceae</taxon>
        <taxon>Chloropicales</taxon>
        <taxon>Chloropicaceae</taxon>
        <taxon>Chloropicon</taxon>
    </lineage>
</organism>
<gene>
    <name evidence="3" type="ORF">A3770_11p62900</name>
</gene>
<keyword evidence="4" id="KW-1185">Reference proteome</keyword>
<dbReference type="GO" id="GO:0003723">
    <property type="term" value="F:RNA binding"/>
    <property type="evidence" value="ECO:0007669"/>
    <property type="project" value="UniProtKB-UniRule"/>
</dbReference>
<dbReference type="Proteomes" id="UP000316726">
    <property type="component" value="Chromosome 11"/>
</dbReference>
<evidence type="ECO:0000313" key="3">
    <source>
        <dbReference type="EMBL" id="QDZ23772.1"/>
    </source>
</evidence>
<dbReference type="AlphaFoldDB" id="A0A5B8MW69"/>
<evidence type="ECO:0000256" key="2">
    <source>
        <dbReference type="SAM" id="MobiDB-lite"/>
    </source>
</evidence>
<comment type="subcellular location">
    <subcellularLocation>
        <location evidence="1">Cytoplasm</location>
    </subcellularLocation>
    <subcellularLocation>
        <location evidence="1">Nucleus</location>
        <location evidence="1">Nucleolus</location>
    </subcellularLocation>
    <subcellularLocation>
        <location evidence="1">Nucleus</location>
    </subcellularLocation>
</comment>
<keyword evidence="1" id="KW-0698">rRNA processing</keyword>
<evidence type="ECO:0000313" key="4">
    <source>
        <dbReference type="Proteomes" id="UP000316726"/>
    </source>
</evidence>
<keyword evidence="1" id="KW-0963">Cytoplasm</keyword>
<proteinExistence type="inferred from homology"/>
<keyword evidence="1" id="KW-0694">RNA-binding</keyword>
<protein>
    <recommendedName>
        <fullName evidence="1">Nuclear nucleic acid-binding protein C1D</fullName>
    </recommendedName>
</protein>
<dbReference type="PANTHER" id="PTHR15341:SF3">
    <property type="entry name" value="NUCLEAR NUCLEIC ACID-BINDING PROTEIN C1D"/>
    <property type="match status" value="1"/>
</dbReference>
<feature type="compositionally biased region" description="Basic residues" evidence="2">
    <location>
        <begin position="112"/>
        <end position="128"/>
    </location>
</feature>
<dbReference type="PANTHER" id="PTHR15341">
    <property type="entry name" value="SUN-COR STEROID HORMONE RECEPTOR CO-REPRESSOR"/>
    <property type="match status" value="1"/>
</dbReference>
<dbReference type="InterPro" id="IPR011082">
    <property type="entry name" value="Exosome-assoc_fac/DNA_repair"/>
</dbReference>
<dbReference type="GO" id="GO:0005737">
    <property type="term" value="C:cytoplasm"/>
    <property type="evidence" value="ECO:0007669"/>
    <property type="project" value="UniProtKB-SubCell"/>
</dbReference>
<feature type="region of interest" description="Disordered" evidence="2">
    <location>
        <begin position="100"/>
        <end position="128"/>
    </location>
</feature>
<feature type="compositionally biased region" description="Basic and acidic residues" evidence="2">
    <location>
        <begin position="101"/>
        <end position="111"/>
    </location>
</feature>
<reference evidence="3 4" key="1">
    <citation type="submission" date="2018-07" db="EMBL/GenBank/DDBJ databases">
        <title>The complete nuclear genome of the prasinophyte Chloropicon primus (CCMP1205).</title>
        <authorList>
            <person name="Pombert J.-F."/>
            <person name="Otis C."/>
            <person name="Turmel M."/>
            <person name="Lemieux C."/>
        </authorList>
    </citation>
    <scope>NUCLEOTIDE SEQUENCE [LARGE SCALE GENOMIC DNA]</scope>
    <source>
        <strain evidence="3 4">CCMP1205</strain>
    </source>
</reference>
<dbReference type="OrthoDB" id="1421013at2759"/>
<comment type="function">
    <text evidence="1">Plays a role in the recruitment of the exosome to pre-rRNA to mediate the 3'-5' end processing of the 5.8S rRNA.</text>
</comment>
<evidence type="ECO:0000256" key="1">
    <source>
        <dbReference type="RuleBase" id="RU368003"/>
    </source>
</evidence>
<dbReference type="EMBL" id="CP031044">
    <property type="protein sequence ID" value="QDZ23772.1"/>
    <property type="molecule type" value="Genomic_DNA"/>
</dbReference>
<sequence>MPSDEVEGRGGGRDKEVDIETFGKMVDKLGKRLGKVLDQYDAKTLEDECSPGERARLNLVLAKAINILYSMHLQCKGIGKDEHPMLRDLKRVDAMLGLVDDSLRQREEGGKKAKGKRRENPKRKRSND</sequence>